<keyword evidence="2" id="KW-1185">Reference proteome</keyword>
<dbReference type="Proteomes" id="UP001060215">
    <property type="component" value="Chromosome 1"/>
</dbReference>
<gene>
    <name evidence="1" type="ORF">LOK49_LG01G01369</name>
</gene>
<sequence length="95" mass="10741">MGDEPTDIGDDPGDEPIDMGDYEDQQVDTTAKVNEDLIGPFLGGTYDPSILKSFQCHIAAKIWHNDGKKTQALNNWVRIQQDQEKSFSFFEFSEL</sequence>
<protein>
    <submittedName>
        <fullName evidence="1">Uncharacterized protein</fullName>
    </submittedName>
</protein>
<reference evidence="1 2" key="1">
    <citation type="journal article" date="2022" name="Plant J.">
        <title>Chromosome-level genome of Camellia lanceoleosa provides a valuable resource for understanding genome evolution and self-incompatibility.</title>
        <authorList>
            <person name="Gong W."/>
            <person name="Xiao S."/>
            <person name="Wang L."/>
            <person name="Liao Z."/>
            <person name="Chang Y."/>
            <person name="Mo W."/>
            <person name="Hu G."/>
            <person name="Li W."/>
            <person name="Zhao G."/>
            <person name="Zhu H."/>
            <person name="Hu X."/>
            <person name="Ji K."/>
            <person name="Xiang X."/>
            <person name="Song Q."/>
            <person name="Yuan D."/>
            <person name="Jin S."/>
            <person name="Zhang L."/>
        </authorList>
    </citation>
    <scope>NUCLEOTIDE SEQUENCE [LARGE SCALE GENOMIC DNA]</scope>
    <source>
        <strain evidence="1">SQ_2022a</strain>
    </source>
</reference>
<evidence type="ECO:0000313" key="2">
    <source>
        <dbReference type="Proteomes" id="UP001060215"/>
    </source>
</evidence>
<dbReference type="EMBL" id="CM045758">
    <property type="protein sequence ID" value="KAI8032768.1"/>
    <property type="molecule type" value="Genomic_DNA"/>
</dbReference>
<comment type="caution">
    <text evidence="1">The sequence shown here is derived from an EMBL/GenBank/DDBJ whole genome shotgun (WGS) entry which is preliminary data.</text>
</comment>
<name>A0ACC0J5M1_9ERIC</name>
<evidence type="ECO:0000313" key="1">
    <source>
        <dbReference type="EMBL" id="KAI8032768.1"/>
    </source>
</evidence>
<organism evidence="1 2">
    <name type="scientific">Camellia lanceoleosa</name>
    <dbReference type="NCBI Taxonomy" id="1840588"/>
    <lineage>
        <taxon>Eukaryota</taxon>
        <taxon>Viridiplantae</taxon>
        <taxon>Streptophyta</taxon>
        <taxon>Embryophyta</taxon>
        <taxon>Tracheophyta</taxon>
        <taxon>Spermatophyta</taxon>
        <taxon>Magnoliopsida</taxon>
        <taxon>eudicotyledons</taxon>
        <taxon>Gunneridae</taxon>
        <taxon>Pentapetalae</taxon>
        <taxon>asterids</taxon>
        <taxon>Ericales</taxon>
        <taxon>Theaceae</taxon>
        <taxon>Camellia</taxon>
    </lineage>
</organism>
<accession>A0ACC0J5M1</accession>
<proteinExistence type="predicted"/>